<dbReference type="Proteomes" id="UP000027583">
    <property type="component" value="Unassembled WGS sequence"/>
</dbReference>
<gene>
    <name evidence="1" type="ORF">ASAP_2314</name>
</gene>
<dbReference type="EMBL" id="CBLX010000016">
    <property type="protein sequence ID" value="CDG40359.1"/>
    <property type="molecule type" value="Genomic_DNA"/>
</dbReference>
<comment type="caution">
    <text evidence="1">The sequence shown here is derived from an EMBL/GenBank/DDBJ whole genome shotgun (WGS) entry which is preliminary data.</text>
</comment>
<sequence>MMARRRVHSDGVALPVPGQQDVSTQWAMINNPHAVLPNLPPAPIA</sequence>
<reference evidence="1 2" key="1">
    <citation type="journal article" date="2014" name="Genome Biol. Evol.">
        <title>Acetic acid bacteria genomes reveal functional traits for adaptation to life in insect guts.</title>
        <authorList>
            <person name="Chouaia B."/>
            <person name="Gaiarsa S."/>
            <person name="Crotti E."/>
            <person name="Comandatore F."/>
            <person name="Degli Esposti M."/>
            <person name="Ricci I."/>
            <person name="Alma A."/>
            <person name="Favia G."/>
            <person name="Bandi C."/>
            <person name="Daffonchio D."/>
        </authorList>
    </citation>
    <scope>NUCLEOTIDE SEQUENCE [LARGE SCALE GENOMIC DNA]</scope>
    <source>
        <strain evidence="1 2">SF2.1</strain>
    </source>
</reference>
<organism evidence="1 2">
    <name type="scientific">Asaia bogorensis</name>
    <dbReference type="NCBI Taxonomy" id="91915"/>
    <lineage>
        <taxon>Bacteria</taxon>
        <taxon>Pseudomonadati</taxon>
        <taxon>Pseudomonadota</taxon>
        <taxon>Alphaproteobacteria</taxon>
        <taxon>Acetobacterales</taxon>
        <taxon>Acetobacteraceae</taxon>
        <taxon>Asaia</taxon>
    </lineage>
</organism>
<accession>A0A060QGU4</accession>
<proteinExistence type="predicted"/>
<protein>
    <submittedName>
        <fullName evidence="1">Uncharacterized protein</fullName>
    </submittedName>
</protein>
<name>A0A060QGU4_9PROT</name>
<evidence type="ECO:0000313" key="2">
    <source>
        <dbReference type="Proteomes" id="UP000027583"/>
    </source>
</evidence>
<evidence type="ECO:0000313" key="1">
    <source>
        <dbReference type="EMBL" id="CDG40359.1"/>
    </source>
</evidence>
<reference evidence="1 2" key="2">
    <citation type="journal article" date="2014" name="PLoS ONE">
        <title>Evolution of mitochondria reconstructed from the energy metabolism of living bacteria.</title>
        <authorList>
            <person name="Degli Esposti M."/>
            <person name="Chouaia B."/>
            <person name="Comandatore F."/>
            <person name="Crotti E."/>
            <person name="Sassera D."/>
            <person name="Lievens P.M."/>
            <person name="Daffonchio D."/>
            <person name="Bandi C."/>
        </authorList>
    </citation>
    <scope>NUCLEOTIDE SEQUENCE [LARGE SCALE GENOMIC DNA]</scope>
    <source>
        <strain evidence="1 2">SF2.1</strain>
    </source>
</reference>
<dbReference type="AlphaFoldDB" id="A0A060QGU4"/>